<accession>K3YBT0</accession>
<organism evidence="2">
    <name type="scientific">Setaria italica</name>
    <name type="common">Foxtail millet</name>
    <name type="synonym">Panicum italicum</name>
    <dbReference type="NCBI Taxonomy" id="4555"/>
    <lineage>
        <taxon>Eukaryota</taxon>
        <taxon>Viridiplantae</taxon>
        <taxon>Streptophyta</taxon>
        <taxon>Embryophyta</taxon>
        <taxon>Tracheophyta</taxon>
        <taxon>Spermatophyta</taxon>
        <taxon>Magnoliopsida</taxon>
        <taxon>Liliopsida</taxon>
        <taxon>Poales</taxon>
        <taxon>Poaceae</taxon>
        <taxon>PACMAD clade</taxon>
        <taxon>Panicoideae</taxon>
        <taxon>Panicodae</taxon>
        <taxon>Paniceae</taxon>
        <taxon>Cenchrinae</taxon>
        <taxon>Setaria</taxon>
    </lineage>
</organism>
<reference evidence="3" key="3">
    <citation type="submission" date="2018-08" db="UniProtKB">
        <authorList>
            <consortium name="EnsemblPlants"/>
        </authorList>
    </citation>
    <scope>IDENTIFICATION</scope>
    <source>
        <strain evidence="3">Yugu1</strain>
    </source>
</reference>
<reference evidence="2 4" key="1">
    <citation type="journal article" date="2012" name="Nat. Biotechnol.">
        <title>Reference genome sequence of the model plant Setaria.</title>
        <authorList>
            <person name="Bennetzen J.L."/>
            <person name="Schmutz J."/>
            <person name="Wang H."/>
            <person name="Percifield R."/>
            <person name="Hawkins J."/>
            <person name="Pontaroli A.C."/>
            <person name="Estep M."/>
            <person name="Feng L."/>
            <person name="Vaughn J.N."/>
            <person name="Grimwood J."/>
            <person name="Jenkins J."/>
            <person name="Barry K."/>
            <person name="Lindquist E."/>
            <person name="Hellsten U."/>
            <person name="Deshpande S."/>
            <person name="Wang X."/>
            <person name="Wu X."/>
            <person name="Mitros T."/>
            <person name="Triplett J."/>
            <person name="Yang X."/>
            <person name="Ye C.Y."/>
            <person name="Mauro-Herrera M."/>
            <person name="Wang L."/>
            <person name="Li P."/>
            <person name="Sharma M."/>
            <person name="Sharma R."/>
            <person name="Ronald P.C."/>
            <person name="Panaud O."/>
            <person name="Kellogg E.A."/>
            <person name="Brutnell T.P."/>
            <person name="Doust A.N."/>
            <person name="Tuskan G.A."/>
            <person name="Rokhsar D."/>
            <person name="Devos K.M."/>
        </authorList>
    </citation>
    <scope>NUCLEOTIDE SEQUENCE [LARGE SCALE GENOMIC DNA]</scope>
    <source>
        <strain evidence="4">cv. Yugu1</strain>
        <strain evidence="2">Yugu1</strain>
    </source>
</reference>
<evidence type="ECO:0000313" key="2">
    <source>
        <dbReference type="EMBL" id="RCV34732.1"/>
    </source>
</evidence>
<proteinExistence type="predicted"/>
<evidence type="ECO:0000313" key="3">
    <source>
        <dbReference type="EnsemblPlants" id="KQK98278"/>
    </source>
</evidence>
<feature type="chain" id="PRO_5010126570" description="Secreted protein" evidence="1">
    <location>
        <begin position="19"/>
        <end position="100"/>
    </location>
</feature>
<dbReference type="OMA" id="GREIFWM"/>
<keyword evidence="4" id="KW-1185">Reference proteome</keyword>
<dbReference type="InterPro" id="IPR004926">
    <property type="entry name" value="LEA_3a"/>
</dbReference>
<dbReference type="PANTHER" id="PTHR33509">
    <property type="entry name" value="LATE EMBRYOGENIS ABUNDANT PROTEIN 2-RELATED"/>
    <property type="match status" value="1"/>
</dbReference>
<dbReference type="HOGENOM" id="CLU_158380_2_0_1"/>
<dbReference type="EMBL" id="AGNK02004446">
    <property type="status" value="NOT_ANNOTATED_CDS"/>
    <property type="molecule type" value="Genomic_DNA"/>
</dbReference>
<dbReference type="EnsemblPlants" id="KQK98278">
    <property type="protein sequence ID" value="KQK98278"/>
    <property type="gene ID" value="SETIT_011674mg"/>
</dbReference>
<dbReference type="Gramene" id="KQK98278">
    <property type="protein sequence ID" value="KQK98278"/>
    <property type="gene ID" value="SETIT_011674mg"/>
</dbReference>
<dbReference type="Proteomes" id="UP000004995">
    <property type="component" value="Unassembled WGS sequence"/>
</dbReference>
<evidence type="ECO:0000313" key="4">
    <source>
        <dbReference type="Proteomes" id="UP000004995"/>
    </source>
</evidence>
<reference evidence="2" key="2">
    <citation type="submission" date="2015-07" db="EMBL/GenBank/DDBJ databases">
        <authorList>
            <person name="Noorani M."/>
        </authorList>
    </citation>
    <scope>NUCLEOTIDE SEQUENCE</scope>
    <source>
        <strain evidence="2">Yugu1</strain>
    </source>
</reference>
<evidence type="ECO:0000256" key="1">
    <source>
        <dbReference type="SAM" id="SignalP"/>
    </source>
</evidence>
<gene>
    <name evidence="2" type="ORF">SETIT_7G182400v2</name>
</gene>
<dbReference type="FunCoup" id="K3YBT0">
    <property type="interactions" value="221"/>
</dbReference>
<dbReference type="AlphaFoldDB" id="K3YBT0"/>
<dbReference type="Pfam" id="PF03242">
    <property type="entry name" value="LEA_3a"/>
    <property type="match status" value="1"/>
</dbReference>
<feature type="signal peptide" evidence="1">
    <location>
        <begin position="1"/>
        <end position="18"/>
    </location>
</feature>
<sequence>MSCAPVTMLLMLSRRGYATAGGVEVHQCATPAATMSARVFGVWGGSSAASSSREIFWTRDPRRSAGLLAPKNRFADVDAAELHTRMQEGLWRTWLNFWTP</sequence>
<name>K3YBT0_SETIT</name>
<protein>
    <recommendedName>
        <fullName evidence="5">Secreted protein</fullName>
    </recommendedName>
</protein>
<dbReference type="EMBL" id="CM003534">
    <property type="protein sequence ID" value="RCV34732.1"/>
    <property type="molecule type" value="Genomic_DNA"/>
</dbReference>
<keyword evidence="1" id="KW-0732">Signal</keyword>
<dbReference type="PANTHER" id="PTHR33509:SF21">
    <property type="entry name" value="OS02G0564600 PROTEIN"/>
    <property type="match status" value="1"/>
</dbReference>
<evidence type="ECO:0008006" key="5">
    <source>
        <dbReference type="Google" id="ProtNLM"/>
    </source>
</evidence>